<dbReference type="PROSITE" id="PS51257">
    <property type="entry name" value="PROKAR_LIPOPROTEIN"/>
    <property type="match status" value="1"/>
</dbReference>
<dbReference type="RefSeq" id="WP_106286856.1">
    <property type="nucleotide sequence ID" value="NZ_CAWNTC010000127.1"/>
</dbReference>
<feature type="compositionally biased region" description="Polar residues" evidence="1">
    <location>
        <begin position="381"/>
        <end position="393"/>
    </location>
</feature>
<sequence length="436" mass="44805">MRKIQFYICGSLVLGALLGGCTLPDGSNNNKSPVVVVPTPVTTPSVIVTPVPQIVANPGLIQSTNPNERLKQLKISNKDPFAANPPTALIISTAPTKDSNGNSDQEGTTPDLSEILDGSNNDSGSKNSKGRVVRAKSGKDSANKTQDNSKKTSKTTSKANKSTKDTKTKASKTGKSGSSKAISGNQGKKSGNSGKTGSGNSGKTNNNNTRPSVPTFPNDNQNTPPIAINPGGVPGVPPGTPPGSTPDGSSIPDTPSSLQLASQIEVRGLVQLDNGSSYAIVKAPNSKFTSSVSTGDKIDSKGNVNPDTSNEILVSVKQIDILQDKEGRMSGMVVLEENGLEVTRPVGEKVAGAGDGSEPTPGGTTNNYPNNEANPPDHENQNPGTQQFNTPTSQPVPNPPGNITPTPQPLVNPPATIAPTPIQSPGFSPSSPNPPI</sequence>
<feature type="compositionally biased region" description="Low complexity" evidence="1">
    <location>
        <begin position="171"/>
        <end position="193"/>
    </location>
</feature>
<evidence type="ECO:0000313" key="3">
    <source>
        <dbReference type="Proteomes" id="UP000238762"/>
    </source>
</evidence>
<feature type="compositionally biased region" description="Basic and acidic residues" evidence="1">
    <location>
        <begin position="137"/>
        <end position="150"/>
    </location>
</feature>
<feature type="compositionally biased region" description="Polar residues" evidence="1">
    <location>
        <begin position="93"/>
        <end position="111"/>
    </location>
</feature>
<feature type="region of interest" description="Disordered" evidence="1">
    <location>
        <begin position="91"/>
        <end position="256"/>
    </location>
</feature>
<feature type="compositionally biased region" description="Polar residues" evidence="1">
    <location>
        <begin position="210"/>
        <end position="223"/>
    </location>
</feature>
<gene>
    <name evidence="2" type="ORF">C7B64_01295</name>
</gene>
<feature type="compositionally biased region" description="Low complexity" evidence="1">
    <location>
        <begin position="117"/>
        <end position="127"/>
    </location>
</feature>
<feature type="compositionally biased region" description="Pro residues" evidence="1">
    <location>
        <begin position="394"/>
        <end position="412"/>
    </location>
</feature>
<accession>A0A2T1C9S8</accession>
<proteinExistence type="predicted"/>
<keyword evidence="3" id="KW-1185">Reference proteome</keyword>
<dbReference type="EMBL" id="PVWJ01000004">
    <property type="protein sequence ID" value="PSB05025.1"/>
    <property type="molecule type" value="Genomic_DNA"/>
</dbReference>
<feature type="region of interest" description="Disordered" evidence="1">
    <location>
        <begin position="337"/>
        <end position="436"/>
    </location>
</feature>
<evidence type="ECO:0000313" key="2">
    <source>
        <dbReference type="EMBL" id="PSB05025.1"/>
    </source>
</evidence>
<dbReference type="AlphaFoldDB" id="A0A2T1C9S8"/>
<organism evidence="2 3">
    <name type="scientific">Merismopedia glauca CCAP 1448/3</name>
    <dbReference type="NCBI Taxonomy" id="1296344"/>
    <lineage>
        <taxon>Bacteria</taxon>
        <taxon>Bacillati</taxon>
        <taxon>Cyanobacteriota</taxon>
        <taxon>Cyanophyceae</taxon>
        <taxon>Synechococcales</taxon>
        <taxon>Merismopediaceae</taxon>
        <taxon>Merismopedia</taxon>
    </lineage>
</organism>
<reference evidence="2 3" key="2">
    <citation type="submission" date="2018-03" db="EMBL/GenBank/DDBJ databases">
        <title>The ancient ancestry and fast evolution of plastids.</title>
        <authorList>
            <person name="Moore K.R."/>
            <person name="Magnabosco C."/>
            <person name="Momper L."/>
            <person name="Gold D.A."/>
            <person name="Bosak T."/>
            <person name="Fournier G.P."/>
        </authorList>
    </citation>
    <scope>NUCLEOTIDE SEQUENCE [LARGE SCALE GENOMIC DNA]</scope>
    <source>
        <strain evidence="2 3">CCAP 1448/3</strain>
    </source>
</reference>
<evidence type="ECO:0000256" key="1">
    <source>
        <dbReference type="SAM" id="MobiDB-lite"/>
    </source>
</evidence>
<name>A0A2T1C9S8_9CYAN</name>
<feature type="compositionally biased region" description="Pro residues" evidence="1">
    <location>
        <begin position="235"/>
        <end position="244"/>
    </location>
</feature>
<dbReference type="OrthoDB" id="529932at2"/>
<dbReference type="Proteomes" id="UP000238762">
    <property type="component" value="Unassembled WGS sequence"/>
</dbReference>
<comment type="caution">
    <text evidence="2">The sequence shown here is derived from an EMBL/GenBank/DDBJ whole genome shotgun (WGS) entry which is preliminary data.</text>
</comment>
<feature type="compositionally biased region" description="Low complexity" evidence="1">
    <location>
        <begin position="359"/>
        <end position="371"/>
    </location>
</feature>
<protein>
    <submittedName>
        <fullName evidence="2">Uncharacterized protein</fullName>
    </submittedName>
</protein>
<feature type="region of interest" description="Disordered" evidence="1">
    <location>
        <begin position="287"/>
        <end position="308"/>
    </location>
</feature>
<reference evidence="2 3" key="1">
    <citation type="submission" date="2018-02" db="EMBL/GenBank/DDBJ databases">
        <authorList>
            <person name="Cohen D.B."/>
            <person name="Kent A.D."/>
        </authorList>
    </citation>
    <scope>NUCLEOTIDE SEQUENCE [LARGE SCALE GENOMIC DNA]</scope>
    <source>
        <strain evidence="2 3">CCAP 1448/3</strain>
    </source>
</reference>